<protein>
    <submittedName>
        <fullName evidence="3">DoxX family protein</fullName>
    </submittedName>
</protein>
<feature type="transmembrane region" description="Helical" evidence="2">
    <location>
        <begin position="101"/>
        <end position="124"/>
    </location>
</feature>
<name>A0A846Y4R5_9NOCA</name>
<reference evidence="3 4" key="1">
    <citation type="submission" date="2020-04" db="EMBL/GenBank/DDBJ databases">
        <title>MicrobeNet Type strains.</title>
        <authorList>
            <person name="Nicholson A.C."/>
        </authorList>
    </citation>
    <scope>NUCLEOTIDE SEQUENCE [LARGE SCALE GENOMIC DNA]</scope>
    <source>
        <strain evidence="3 4">JCM 12354</strain>
    </source>
</reference>
<keyword evidence="2" id="KW-1133">Transmembrane helix</keyword>
<gene>
    <name evidence="3" type="ORF">HGA08_23785</name>
</gene>
<keyword evidence="2" id="KW-0472">Membrane</keyword>
<accession>A0A846Y4R5</accession>
<evidence type="ECO:0000313" key="3">
    <source>
        <dbReference type="EMBL" id="NKY53225.1"/>
    </source>
</evidence>
<dbReference type="Proteomes" id="UP000565711">
    <property type="component" value="Unassembled WGS sequence"/>
</dbReference>
<feature type="transmembrane region" description="Helical" evidence="2">
    <location>
        <begin position="289"/>
        <end position="313"/>
    </location>
</feature>
<feature type="transmembrane region" description="Helical" evidence="2">
    <location>
        <begin position="136"/>
        <end position="156"/>
    </location>
</feature>
<comment type="caution">
    <text evidence="3">The sequence shown here is derived from an EMBL/GenBank/DDBJ whole genome shotgun (WGS) entry which is preliminary data.</text>
</comment>
<evidence type="ECO:0000256" key="1">
    <source>
        <dbReference type="SAM" id="MobiDB-lite"/>
    </source>
</evidence>
<sequence>MTTTAAETIQTIPIERIEPVRYPRWNPFTRIAFRFCFLYFGLFCALTPPIVFDLTGPIGRRLGHDVQFWHIRKLQPVLNWVGREVFGTEVQLYPTGVGDQAIFWVLLFCILVVAVAGTAVWSVLDRRRTHYRTLAGWYLVAIRILLAGQLLSFGFVKAIPTQMPEPSLTTLLTRYGDLTPMAVLWSQVGVSRPYEILLGAAEITAAILLLIPRTALLGAMLALIDTLQVVVLNMTFDVPEKISSTHLLFMSMLLLAPETQRLLRMLLFDRTTAPSTAPYPFRTTASRRIAALLQVALAVWMTVALVHSGWHAWRSGGPDRPKPPLYGIWSVSQYLRDGLPVPPLATDETRWKTVVFDYPRTLTYQRMDGTLASAPVDVDTTSHRIRLLEGAPRSRPMAPSDHTRNPSGSLVFQQPAPDEAVLTGELDGHQVTLTLDRIDPDSFPQRSAGFRWVQNRPNF</sequence>
<proteinExistence type="predicted"/>
<dbReference type="EMBL" id="JAAXOP010000016">
    <property type="protein sequence ID" value="NKY53225.1"/>
    <property type="molecule type" value="Genomic_DNA"/>
</dbReference>
<organism evidence="3 4">
    <name type="scientific">Nocardia vermiculata</name>
    <dbReference type="NCBI Taxonomy" id="257274"/>
    <lineage>
        <taxon>Bacteria</taxon>
        <taxon>Bacillati</taxon>
        <taxon>Actinomycetota</taxon>
        <taxon>Actinomycetes</taxon>
        <taxon>Mycobacteriales</taxon>
        <taxon>Nocardiaceae</taxon>
        <taxon>Nocardia</taxon>
    </lineage>
</organism>
<evidence type="ECO:0000256" key="2">
    <source>
        <dbReference type="SAM" id="Phobius"/>
    </source>
</evidence>
<dbReference type="RefSeq" id="WP_067875168.1">
    <property type="nucleotide sequence ID" value="NZ_JAAXOP010000016.1"/>
</dbReference>
<keyword evidence="2" id="KW-0812">Transmembrane</keyword>
<feature type="region of interest" description="Disordered" evidence="1">
    <location>
        <begin position="389"/>
        <end position="412"/>
    </location>
</feature>
<dbReference type="AlphaFoldDB" id="A0A846Y4R5"/>
<evidence type="ECO:0000313" key="4">
    <source>
        <dbReference type="Proteomes" id="UP000565711"/>
    </source>
</evidence>
<keyword evidence="4" id="KW-1185">Reference proteome</keyword>
<feature type="transmembrane region" description="Helical" evidence="2">
    <location>
        <begin position="31"/>
        <end position="52"/>
    </location>
</feature>